<protein>
    <recommendedName>
        <fullName evidence="4">CMP/dCMP-type deaminase domain-containing protein</fullName>
    </recommendedName>
</protein>
<dbReference type="InterPro" id="IPR002125">
    <property type="entry name" value="CMP_dCMP_dom"/>
</dbReference>
<evidence type="ECO:0000259" key="4">
    <source>
        <dbReference type="PROSITE" id="PS51747"/>
    </source>
</evidence>
<evidence type="ECO:0000256" key="1">
    <source>
        <dbReference type="ARBA" id="ARBA00022694"/>
    </source>
</evidence>
<evidence type="ECO:0000256" key="2">
    <source>
        <dbReference type="ARBA" id="ARBA00038160"/>
    </source>
</evidence>
<dbReference type="Gene3D" id="3.40.140.10">
    <property type="entry name" value="Cytidine Deaminase, domain 2"/>
    <property type="match status" value="1"/>
</dbReference>
<evidence type="ECO:0000256" key="3">
    <source>
        <dbReference type="SAM" id="MobiDB-lite"/>
    </source>
</evidence>
<name>A0ABR2XYG5_9PEZI</name>
<dbReference type="PROSITE" id="PS51747">
    <property type="entry name" value="CYT_DCMP_DEAMINASES_2"/>
    <property type="match status" value="1"/>
</dbReference>
<feature type="compositionally biased region" description="Basic and acidic residues" evidence="3">
    <location>
        <begin position="263"/>
        <end position="274"/>
    </location>
</feature>
<accession>A0ABR2XYG5</accession>
<dbReference type="InterPro" id="IPR016193">
    <property type="entry name" value="Cytidine_deaminase-like"/>
</dbReference>
<evidence type="ECO:0000313" key="5">
    <source>
        <dbReference type="EMBL" id="KAK9778843.1"/>
    </source>
</evidence>
<feature type="region of interest" description="Disordered" evidence="3">
    <location>
        <begin position="227"/>
        <end position="293"/>
    </location>
</feature>
<sequence>MGDSMKEVVETLDPVARQIIPHNIDIGTLVPLKTTLELRDNLSIGYAYVTRAPTKLTNDVVNVVRSLVGDDQAKNLPHLRRCSKPADLPPHLKNKFMNEGANGRTIHTGKSQFLYIMLGPQEEMDYEDLMTGLSALPGIGDDLFIGLIPVPLLAPTSQVQANLWSQQFWQTVYRKNNPLGPHPSNICRTTNVVSRDASVWMNLAHQIAKKSHKTGLGEPIGAVIIKRTMPSKSDPSKSDTNKPDGNTSDGGADTAQGDTSDTGDAKSDYGRKVDLSTGDNTPSRAGEQVGEEKERVEIVALAGDARWYKQERIGHTGNPMAHAALRAISMVAQKLVRAERREPAKSNPILEFEAFQDGPLLSDEQAVFEAEHPSPDGYLCHDLELYMTHEPCTMCSMAILHSRMGRIVFRHRMPLTGGMSSEDRGYDLCGGENTCEDGPCGGGQGLGLHWRKELNWSMLGWEWETDKSEALPVDAHLHA</sequence>
<dbReference type="Proteomes" id="UP001465668">
    <property type="component" value="Unassembled WGS sequence"/>
</dbReference>
<proteinExistence type="inferred from homology"/>
<dbReference type="PANTHER" id="PTHR11079">
    <property type="entry name" value="CYTOSINE DEAMINASE FAMILY MEMBER"/>
    <property type="match status" value="1"/>
</dbReference>
<comment type="similarity">
    <text evidence="2">Belongs to the cytidine and deoxycytidylate deaminase family. ADAT3 subfamily.</text>
</comment>
<dbReference type="CDD" id="cd01285">
    <property type="entry name" value="nucleoside_deaminase"/>
    <property type="match status" value="1"/>
</dbReference>
<dbReference type="EMBL" id="JARVKM010000014">
    <property type="protein sequence ID" value="KAK9778843.1"/>
    <property type="molecule type" value="Genomic_DNA"/>
</dbReference>
<reference evidence="5 6" key="1">
    <citation type="submission" date="2024-02" db="EMBL/GenBank/DDBJ databases">
        <title>First draft genome assembly of two strains of Seiridium cardinale.</title>
        <authorList>
            <person name="Emiliani G."/>
            <person name="Scali E."/>
        </authorList>
    </citation>
    <scope>NUCLEOTIDE SEQUENCE [LARGE SCALE GENOMIC DNA]</scope>
    <source>
        <strain evidence="5 6">BM-138-000479</strain>
    </source>
</reference>
<organism evidence="5 6">
    <name type="scientific">Seiridium cardinale</name>
    <dbReference type="NCBI Taxonomy" id="138064"/>
    <lineage>
        <taxon>Eukaryota</taxon>
        <taxon>Fungi</taxon>
        <taxon>Dikarya</taxon>
        <taxon>Ascomycota</taxon>
        <taxon>Pezizomycotina</taxon>
        <taxon>Sordariomycetes</taxon>
        <taxon>Xylariomycetidae</taxon>
        <taxon>Amphisphaeriales</taxon>
        <taxon>Sporocadaceae</taxon>
        <taxon>Seiridium</taxon>
    </lineage>
</organism>
<keyword evidence="1" id="KW-0819">tRNA processing</keyword>
<dbReference type="PANTHER" id="PTHR11079:SF156">
    <property type="entry name" value="INACTIVE TRNA-SPECIFIC ADENOSINE DEAMINASE-LIKE PROTEIN 3-RELATED"/>
    <property type="match status" value="1"/>
</dbReference>
<dbReference type="Pfam" id="PF00383">
    <property type="entry name" value="dCMP_cyt_deam_1"/>
    <property type="match status" value="1"/>
</dbReference>
<feature type="domain" description="CMP/dCMP-type deaminase" evidence="4">
    <location>
        <begin position="320"/>
        <end position="422"/>
    </location>
</feature>
<gene>
    <name evidence="5" type="ORF">SCAR479_04467</name>
</gene>
<keyword evidence="6" id="KW-1185">Reference proteome</keyword>
<dbReference type="SUPFAM" id="SSF53927">
    <property type="entry name" value="Cytidine deaminase-like"/>
    <property type="match status" value="1"/>
</dbReference>
<evidence type="ECO:0000313" key="6">
    <source>
        <dbReference type="Proteomes" id="UP001465668"/>
    </source>
</evidence>
<comment type="caution">
    <text evidence="5">The sequence shown here is derived from an EMBL/GenBank/DDBJ whole genome shotgun (WGS) entry which is preliminary data.</text>
</comment>